<keyword evidence="2" id="KW-1185">Reference proteome</keyword>
<reference evidence="1 2" key="2">
    <citation type="submission" date="2018-11" db="EMBL/GenBank/DDBJ databases">
        <authorList>
            <consortium name="Pathogen Informatics"/>
        </authorList>
    </citation>
    <scope>NUCLEOTIDE SEQUENCE [LARGE SCALE GENOMIC DNA]</scope>
</reference>
<evidence type="ECO:0000313" key="2">
    <source>
        <dbReference type="Proteomes" id="UP000276776"/>
    </source>
</evidence>
<name>A0A0N5D1M1_THECL</name>
<dbReference type="WBParaSite" id="TCLT_0000675401-mRNA-1">
    <property type="protein sequence ID" value="TCLT_0000675401-mRNA-1"/>
    <property type="gene ID" value="TCLT_0000675401"/>
</dbReference>
<dbReference type="OrthoDB" id="6761232at2759"/>
<evidence type="ECO:0000313" key="1">
    <source>
        <dbReference type="EMBL" id="VDN04129.1"/>
    </source>
</evidence>
<evidence type="ECO:0000313" key="3">
    <source>
        <dbReference type="WBParaSite" id="TCLT_0000675401-mRNA-1"/>
    </source>
</evidence>
<sequence length="124" mass="14484">MENRTSEPTRESCDEIRTEILVRIERLAKTALNGKNFIKVVNEHAISPINYYVGMLKLEPEDFKAIDHDIRQLLIKYKVHKQSACLERLDQPRDELGFGLRNVDTLCSCRYRTHLYTRADFEAG</sequence>
<gene>
    <name evidence="1" type="ORF">TCLT_LOCUS6743</name>
</gene>
<dbReference type="EMBL" id="UYYF01004441">
    <property type="protein sequence ID" value="VDN04129.1"/>
    <property type="molecule type" value="Genomic_DNA"/>
</dbReference>
<reference evidence="3" key="1">
    <citation type="submission" date="2017-02" db="UniProtKB">
        <authorList>
            <consortium name="WormBaseParasite"/>
        </authorList>
    </citation>
    <scope>IDENTIFICATION</scope>
</reference>
<organism evidence="3">
    <name type="scientific">Thelazia callipaeda</name>
    <name type="common">Oriental eyeworm</name>
    <name type="synonym">Parasitic nematode</name>
    <dbReference type="NCBI Taxonomy" id="103827"/>
    <lineage>
        <taxon>Eukaryota</taxon>
        <taxon>Metazoa</taxon>
        <taxon>Ecdysozoa</taxon>
        <taxon>Nematoda</taxon>
        <taxon>Chromadorea</taxon>
        <taxon>Rhabditida</taxon>
        <taxon>Spirurina</taxon>
        <taxon>Spiruromorpha</taxon>
        <taxon>Thelazioidea</taxon>
        <taxon>Thelaziidae</taxon>
        <taxon>Thelazia</taxon>
    </lineage>
</organism>
<protein>
    <submittedName>
        <fullName evidence="3">Late expression factor 11</fullName>
    </submittedName>
</protein>
<proteinExistence type="predicted"/>
<dbReference type="AlphaFoldDB" id="A0A0N5D1M1"/>
<accession>A0A0N5D1M1</accession>
<dbReference type="Proteomes" id="UP000276776">
    <property type="component" value="Unassembled WGS sequence"/>
</dbReference>